<feature type="domain" description="RNA polymerase sigma factor 70 region 4 type 2" evidence="7">
    <location>
        <begin position="131"/>
        <end position="177"/>
    </location>
</feature>
<keyword evidence="5" id="KW-1133">Transmembrane helix</keyword>
<dbReference type="RefSeq" id="WP_253531141.1">
    <property type="nucleotide sequence ID" value="NZ_JAMZEL010000011.1"/>
</dbReference>
<dbReference type="InterPro" id="IPR039425">
    <property type="entry name" value="RNA_pol_sigma-70-like"/>
</dbReference>
<keyword evidence="5" id="KW-0812">Transmembrane</keyword>
<dbReference type="InterPro" id="IPR014284">
    <property type="entry name" value="RNA_pol_sigma-70_dom"/>
</dbReference>
<evidence type="ECO:0000313" key="9">
    <source>
        <dbReference type="Proteomes" id="UP001204772"/>
    </source>
</evidence>
<evidence type="ECO:0000259" key="7">
    <source>
        <dbReference type="Pfam" id="PF08281"/>
    </source>
</evidence>
<dbReference type="InterPro" id="IPR007627">
    <property type="entry name" value="RNA_pol_sigma70_r2"/>
</dbReference>
<dbReference type="Pfam" id="PF08281">
    <property type="entry name" value="Sigma70_r4_2"/>
    <property type="match status" value="1"/>
</dbReference>
<keyword evidence="4" id="KW-0804">Transcription</keyword>
<evidence type="ECO:0000256" key="4">
    <source>
        <dbReference type="ARBA" id="ARBA00023163"/>
    </source>
</evidence>
<evidence type="ECO:0000256" key="5">
    <source>
        <dbReference type="SAM" id="Phobius"/>
    </source>
</evidence>
<dbReference type="PANTHER" id="PTHR43133">
    <property type="entry name" value="RNA POLYMERASE ECF-TYPE SIGMA FACTO"/>
    <property type="match status" value="1"/>
</dbReference>
<keyword evidence="9" id="KW-1185">Reference proteome</keyword>
<dbReference type="InterPro" id="IPR013324">
    <property type="entry name" value="RNA_pol_sigma_r3/r4-like"/>
</dbReference>
<evidence type="ECO:0000256" key="3">
    <source>
        <dbReference type="ARBA" id="ARBA00023082"/>
    </source>
</evidence>
<dbReference type="EMBL" id="JAMZEL010000011">
    <property type="protein sequence ID" value="MCP1385075.1"/>
    <property type="molecule type" value="Genomic_DNA"/>
</dbReference>
<keyword evidence="3" id="KW-0731">Sigma factor</keyword>
<name>A0ABT1FTJ4_9BACT</name>
<feature type="domain" description="RNA polymerase sigma-70 region 2" evidence="6">
    <location>
        <begin position="26"/>
        <end position="89"/>
    </location>
</feature>
<dbReference type="InterPro" id="IPR036388">
    <property type="entry name" value="WH-like_DNA-bd_sf"/>
</dbReference>
<comment type="caution">
    <text evidence="8">The sequence shown here is derived from an EMBL/GenBank/DDBJ whole genome shotgun (WGS) entry which is preliminary data.</text>
</comment>
<dbReference type="SUPFAM" id="SSF88659">
    <property type="entry name" value="Sigma3 and sigma4 domains of RNA polymerase sigma factors"/>
    <property type="match status" value="1"/>
</dbReference>
<evidence type="ECO:0000259" key="6">
    <source>
        <dbReference type="Pfam" id="PF04542"/>
    </source>
</evidence>
<accession>A0ABT1FTJ4</accession>
<dbReference type="InterPro" id="IPR013249">
    <property type="entry name" value="RNA_pol_sigma70_r4_t2"/>
</dbReference>
<evidence type="ECO:0000256" key="1">
    <source>
        <dbReference type="ARBA" id="ARBA00010641"/>
    </source>
</evidence>
<dbReference type="Gene3D" id="1.10.1740.10">
    <property type="match status" value="1"/>
</dbReference>
<dbReference type="PANTHER" id="PTHR43133:SF46">
    <property type="entry name" value="RNA POLYMERASE SIGMA-70 FACTOR ECF SUBFAMILY"/>
    <property type="match status" value="1"/>
</dbReference>
<sequence>MLNETITDETLWQTVLEGSETAFEVLYRRYFQVLFSYGKRIHPDEDAVNDAIQDLFVDIWRSRHSLNQAQSVKFYMIRSLRRKIHRSLKPDSLHGEEWENVQEAVLPMEPSPESLFTHEEDTLIQSEKLNTWLSQLPPRQNEALLLRYYHNFEYSEIADLLHIKEQTARNLVQKALQILRKLAILLIFIIAQIIFHFF</sequence>
<dbReference type="CDD" id="cd06171">
    <property type="entry name" value="Sigma70_r4"/>
    <property type="match status" value="1"/>
</dbReference>
<organism evidence="8 9">
    <name type="scientific">Runella salmonicolor</name>
    <dbReference type="NCBI Taxonomy" id="2950278"/>
    <lineage>
        <taxon>Bacteria</taxon>
        <taxon>Pseudomonadati</taxon>
        <taxon>Bacteroidota</taxon>
        <taxon>Cytophagia</taxon>
        <taxon>Cytophagales</taxon>
        <taxon>Spirosomataceae</taxon>
        <taxon>Runella</taxon>
    </lineage>
</organism>
<dbReference type="NCBIfam" id="TIGR02937">
    <property type="entry name" value="sigma70-ECF"/>
    <property type="match status" value="1"/>
</dbReference>
<protein>
    <submittedName>
        <fullName evidence="8">Sigma-70 family RNA polymerase sigma factor</fullName>
    </submittedName>
</protein>
<proteinExistence type="inferred from homology"/>
<keyword evidence="2" id="KW-0805">Transcription regulation</keyword>
<feature type="transmembrane region" description="Helical" evidence="5">
    <location>
        <begin position="178"/>
        <end position="197"/>
    </location>
</feature>
<comment type="similarity">
    <text evidence="1">Belongs to the sigma-70 factor family. ECF subfamily.</text>
</comment>
<reference evidence="8 9" key="1">
    <citation type="submission" date="2022-06" db="EMBL/GenBank/DDBJ databases">
        <title>Runella sp. S5 genome sequencing.</title>
        <authorList>
            <person name="Park S."/>
        </authorList>
    </citation>
    <scope>NUCLEOTIDE SEQUENCE [LARGE SCALE GENOMIC DNA]</scope>
    <source>
        <strain evidence="8 9">S5</strain>
    </source>
</reference>
<dbReference type="InterPro" id="IPR013325">
    <property type="entry name" value="RNA_pol_sigma_r2"/>
</dbReference>
<dbReference type="Proteomes" id="UP001204772">
    <property type="component" value="Unassembled WGS sequence"/>
</dbReference>
<evidence type="ECO:0000256" key="2">
    <source>
        <dbReference type="ARBA" id="ARBA00023015"/>
    </source>
</evidence>
<keyword evidence="5" id="KW-0472">Membrane</keyword>
<dbReference type="Gene3D" id="1.10.10.10">
    <property type="entry name" value="Winged helix-like DNA-binding domain superfamily/Winged helix DNA-binding domain"/>
    <property type="match status" value="1"/>
</dbReference>
<evidence type="ECO:0000313" key="8">
    <source>
        <dbReference type="EMBL" id="MCP1385075.1"/>
    </source>
</evidence>
<dbReference type="Pfam" id="PF04542">
    <property type="entry name" value="Sigma70_r2"/>
    <property type="match status" value="1"/>
</dbReference>
<dbReference type="SUPFAM" id="SSF88946">
    <property type="entry name" value="Sigma2 domain of RNA polymerase sigma factors"/>
    <property type="match status" value="1"/>
</dbReference>
<gene>
    <name evidence="8" type="ORF">NCI00_21735</name>
</gene>